<dbReference type="RefSeq" id="WP_092494193.1">
    <property type="nucleotide sequence ID" value="NZ_FNKD01000004.1"/>
</dbReference>
<dbReference type="Proteomes" id="UP000199444">
    <property type="component" value="Unassembled WGS sequence"/>
</dbReference>
<reference evidence="2 3" key="1">
    <citation type="submission" date="2016-10" db="EMBL/GenBank/DDBJ databases">
        <authorList>
            <person name="de Groot N.N."/>
        </authorList>
    </citation>
    <scope>NUCLEOTIDE SEQUENCE [LARGE SCALE GENOMIC DNA]</scope>
    <source>
        <strain evidence="2 3">CGMCC 1.10449</strain>
    </source>
</reference>
<feature type="compositionally biased region" description="Basic and acidic residues" evidence="1">
    <location>
        <begin position="39"/>
        <end position="52"/>
    </location>
</feature>
<proteinExistence type="predicted"/>
<evidence type="ECO:0000313" key="2">
    <source>
        <dbReference type="EMBL" id="SDR05574.1"/>
    </source>
</evidence>
<protein>
    <submittedName>
        <fullName evidence="2">YfhE-like protein</fullName>
    </submittedName>
</protein>
<feature type="region of interest" description="Disordered" evidence="1">
    <location>
        <begin position="33"/>
        <end position="52"/>
    </location>
</feature>
<accession>A0A1H1FX68</accession>
<name>A0A1H1FX68_9BACI</name>
<dbReference type="AlphaFoldDB" id="A0A1H1FX68"/>
<dbReference type="EMBL" id="FNKD01000004">
    <property type="protein sequence ID" value="SDR05574.1"/>
    <property type="molecule type" value="Genomic_DNA"/>
</dbReference>
<organism evidence="2 3">
    <name type="scientific">Virgibacillus salinus</name>
    <dbReference type="NCBI Taxonomy" id="553311"/>
    <lineage>
        <taxon>Bacteria</taxon>
        <taxon>Bacillati</taxon>
        <taxon>Bacillota</taxon>
        <taxon>Bacilli</taxon>
        <taxon>Bacillales</taxon>
        <taxon>Bacillaceae</taxon>
        <taxon>Virgibacillus</taxon>
    </lineage>
</organism>
<dbReference type="STRING" id="553311.SAMN05216231_3469"/>
<evidence type="ECO:0000313" key="3">
    <source>
        <dbReference type="Proteomes" id="UP000199444"/>
    </source>
</evidence>
<sequence>MRKAQYQPTKNKQLPDALEVHYSKEFKKADIAAGYRQSRVREAKGENPDLIK</sequence>
<gene>
    <name evidence="2" type="ORF">SAMN05216231_3469</name>
</gene>
<evidence type="ECO:0000256" key="1">
    <source>
        <dbReference type="SAM" id="MobiDB-lite"/>
    </source>
</evidence>
<keyword evidence="3" id="KW-1185">Reference proteome</keyword>